<comment type="subcellular location">
    <subcellularLocation>
        <location evidence="1">Nucleus</location>
    </subcellularLocation>
</comment>
<evidence type="ECO:0000313" key="4">
    <source>
        <dbReference type="EMBL" id="KHJ86803.1"/>
    </source>
</evidence>
<reference evidence="4 5" key="1">
    <citation type="submission" date="2014-03" db="EMBL/GenBank/DDBJ databases">
        <title>Draft genome of the hookworm Oesophagostomum dentatum.</title>
        <authorList>
            <person name="Mitreva M."/>
        </authorList>
    </citation>
    <scope>NUCLEOTIDE SEQUENCE [LARGE SCALE GENOMIC DNA]</scope>
    <source>
        <strain evidence="4 5">OD-Hann</strain>
    </source>
</reference>
<dbReference type="Proteomes" id="UP000053660">
    <property type="component" value="Unassembled WGS sequence"/>
</dbReference>
<evidence type="ECO:0000256" key="2">
    <source>
        <dbReference type="ARBA" id="ARBA00005907"/>
    </source>
</evidence>
<organism evidence="4 5">
    <name type="scientific">Oesophagostomum dentatum</name>
    <name type="common">Nodular worm</name>
    <dbReference type="NCBI Taxonomy" id="61180"/>
    <lineage>
        <taxon>Eukaryota</taxon>
        <taxon>Metazoa</taxon>
        <taxon>Ecdysozoa</taxon>
        <taxon>Nematoda</taxon>
        <taxon>Chromadorea</taxon>
        <taxon>Rhabditida</taxon>
        <taxon>Rhabditina</taxon>
        <taxon>Rhabditomorpha</taxon>
        <taxon>Strongyloidea</taxon>
        <taxon>Strongylidae</taxon>
        <taxon>Oesophagostomum</taxon>
    </lineage>
</organism>
<dbReference type="GO" id="GO:0042273">
    <property type="term" value="P:ribosomal large subunit biogenesis"/>
    <property type="evidence" value="ECO:0007669"/>
    <property type="project" value="TreeGrafter"/>
</dbReference>
<evidence type="ECO:0000313" key="5">
    <source>
        <dbReference type="Proteomes" id="UP000053660"/>
    </source>
</evidence>
<dbReference type="PANTHER" id="PTHR12687:SF4">
    <property type="entry name" value="NUCLEOLAR COMPLEX PROTEIN 2 HOMOLOG"/>
    <property type="match status" value="1"/>
</dbReference>
<dbReference type="EMBL" id="KN559362">
    <property type="protein sequence ID" value="KHJ86803.1"/>
    <property type="molecule type" value="Genomic_DNA"/>
</dbReference>
<dbReference type="GO" id="GO:0042393">
    <property type="term" value="F:histone binding"/>
    <property type="evidence" value="ECO:0007669"/>
    <property type="project" value="TreeGrafter"/>
</dbReference>
<dbReference type="GO" id="GO:0003714">
    <property type="term" value="F:transcription corepressor activity"/>
    <property type="evidence" value="ECO:0007669"/>
    <property type="project" value="TreeGrafter"/>
</dbReference>
<dbReference type="GO" id="GO:0005654">
    <property type="term" value="C:nucleoplasm"/>
    <property type="evidence" value="ECO:0007669"/>
    <property type="project" value="TreeGrafter"/>
</dbReference>
<keyword evidence="3" id="KW-0539">Nucleus</keyword>
<protein>
    <submittedName>
        <fullName evidence="4">Noc2p family protein</fullName>
    </submittedName>
</protein>
<sequence length="454" mass="52497">MLSKIKPEPGVDEEPIHLRLKNIKKYQTPLKQYLSSVLIFANEVQTPDVIVSTLKAIRHMVDLYAQFKKITKNLSKVLVRIWSRKTLECRVGAYVCMVQLVKGHPEHFVSLYKSCYLGFVSNSREVTSETWPILHFMHKTFAELTVLHPNLAYQYAFVYIRQIAIHLRNAIISKKRKSCYLGFVSNSREVTSETWPILHFMHKTFAELTVLHPNLAYQYAFVYIRQIAIHLRNAIISKKRKDMVATIYNWQMMQCLYLWTRVVSKAHAVHDCEAICELTYPLTQLIHGVLKLYHSLRYLPLRLHCISLLIQLQANCGVFIPSLTLAVELLSDVVLILSKKPKTTKNAKAVDMDSSLKVGALMLEENSWRTALCDQIFRITLQAAHLICSQPSFPDVIVPITFRIRDFLRKIRSVEFARSFRALLEKMEEQAKFIADILLTKEFSIKDDVQVVSS</sequence>
<accession>A0A0B1SN92</accession>
<feature type="non-terminal residue" evidence="4">
    <location>
        <position position="454"/>
    </location>
</feature>
<dbReference type="GO" id="GO:0030690">
    <property type="term" value="C:Noc1p-Noc2p complex"/>
    <property type="evidence" value="ECO:0007669"/>
    <property type="project" value="TreeGrafter"/>
</dbReference>
<dbReference type="InterPro" id="IPR005343">
    <property type="entry name" value="Noc2"/>
</dbReference>
<keyword evidence="5" id="KW-1185">Reference proteome</keyword>
<dbReference type="GO" id="GO:0030691">
    <property type="term" value="C:Noc2p-Noc3p complex"/>
    <property type="evidence" value="ECO:0007669"/>
    <property type="project" value="TreeGrafter"/>
</dbReference>
<dbReference type="Pfam" id="PF03715">
    <property type="entry name" value="Noc2"/>
    <property type="match status" value="1"/>
</dbReference>
<dbReference type="InterPro" id="IPR016024">
    <property type="entry name" value="ARM-type_fold"/>
</dbReference>
<name>A0A0B1SN92_OESDE</name>
<evidence type="ECO:0000256" key="1">
    <source>
        <dbReference type="ARBA" id="ARBA00004123"/>
    </source>
</evidence>
<comment type="similarity">
    <text evidence="2">Belongs to the NOC2 family.</text>
</comment>
<dbReference type="SUPFAM" id="SSF48371">
    <property type="entry name" value="ARM repeat"/>
    <property type="match status" value="1"/>
</dbReference>
<proteinExistence type="inferred from homology"/>
<dbReference type="PANTHER" id="PTHR12687">
    <property type="entry name" value="NUCLEOLAR COMPLEX 2 AND RAD4-RELATED"/>
    <property type="match status" value="1"/>
</dbReference>
<evidence type="ECO:0000256" key="3">
    <source>
        <dbReference type="ARBA" id="ARBA00023242"/>
    </source>
</evidence>
<dbReference type="GO" id="GO:0000122">
    <property type="term" value="P:negative regulation of transcription by RNA polymerase II"/>
    <property type="evidence" value="ECO:0007669"/>
    <property type="project" value="TreeGrafter"/>
</dbReference>
<dbReference type="OrthoDB" id="10266662at2759"/>
<dbReference type="GO" id="GO:0005730">
    <property type="term" value="C:nucleolus"/>
    <property type="evidence" value="ECO:0007669"/>
    <property type="project" value="TreeGrafter"/>
</dbReference>
<gene>
    <name evidence="4" type="ORF">OESDEN_13437</name>
</gene>
<dbReference type="AlphaFoldDB" id="A0A0B1SN92"/>